<dbReference type="AlphaFoldDB" id="A0A7S4URW9"/>
<keyword evidence="2" id="KW-0472">Membrane</keyword>
<feature type="transmembrane region" description="Helical" evidence="2">
    <location>
        <begin position="269"/>
        <end position="300"/>
    </location>
</feature>
<keyword evidence="2" id="KW-1133">Transmembrane helix</keyword>
<sequence>MTPRPEHQDGPTMTAPPPSNDETINNDNSILNSSQDDMPKRPPPGIFLHRDAKFSKLVPGTKEDRFHIHKTLGFLSLCSFFYRYFYCYLKDGNLGFNGPDSPTAWFDWVSMAVHICLAFSSILFRVPKKRIMHKPMVIYEEYRQHAMVFCSRCLAVFSICYLFPSAPSYCVPLAVMAHHLLADRITNLWGTPNHTAVRANAARADTSKDFYRHIAKFYSLYQFLAIASHILPNERLADLGFNALIAIQSSAFMMTLYRKRIVRGRTHLTVYSLCLVISAFHIVRLIGLSVTLLTILTFLIRVNLPRNLSNKYVVWSFFLLAAHNWSDCVVYLSDKLGLEMLSSLSSSSSHLFSSFLPSSTSTLVDSLGMPVMKGSGLALLLYSAFWIESLRFKEKTL</sequence>
<evidence type="ECO:0000256" key="1">
    <source>
        <dbReference type="SAM" id="MobiDB-lite"/>
    </source>
</evidence>
<feature type="transmembrane region" description="Helical" evidence="2">
    <location>
        <begin position="145"/>
        <end position="164"/>
    </location>
</feature>
<evidence type="ECO:0000256" key="2">
    <source>
        <dbReference type="SAM" id="Phobius"/>
    </source>
</evidence>
<dbReference type="EMBL" id="HBKR01030377">
    <property type="protein sequence ID" value="CAE2325638.1"/>
    <property type="molecule type" value="Transcribed_RNA"/>
</dbReference>
<name>A0A7S4URW9_9EUKA</name>
<evidence type="ECO:0000313" key="3">
    <source>
        <dbReference type="EMBL" id="CAE2325638.1"/>
    </source>
</evidence>
<feature type="region of interest" description="Disordered" evidence="1">
    <location>
        <begin position="1"/>
        <end position="42"/>
    </location>
</feature>
<feature type="compositionally biased region" description="Polar residues" evidence="1">
    <location>
        <begin position="20"/>
        <end position="36"/>
    </location>
</feature>
<keyword evidence="2" id="KW-0812">Transmembrane</keyword>
<feature type="transmembrane region" description="Helical" evidence="2">
    <location>
        <begin position="66"/>
        <end position="85"/>
    </location>
</feature>
<protein>
    <submittedName>
        <fullName evidence="3">Uncharacterized protein</fullName>
    </submittedName>
</protein>
<proteinExistence type="predicted"/>
<accession>A0A7S4URW9</accession>
<gene>
    <name evidence="3" type="ORF">NAES01612_LOCUS19909</name>
</gene>
<organism evidence="3">
    <name type="scientific">Paramoeba aestuarina</name>
    <dbReference type="NCBI Taxonomy" id="180227"/>
    <lineage>
        <taxon>Eukaryota</taxon>
        <taxon>Amoebozoa</taxon>
        <taxon>Discosea</taxon>
        <taxon>Flabellinia</taxon>
        <taxon>Dactylopodida</taxon>
        <taxon>Paramoebidae</taxon>
        <taxon>Paramoeba</taxon>
    </lineage>
</organism>
<reference evidence="3" key="1">
    <citation type="submission" date="2021-01" db="EMBL/GenBank/DDBJ databases">
        <authorList>
            <person name="Corre E."/>
            <person name="Pelletier E."/>
            <person name="Niang G."/>
            <person name="Scheremetjew M."/>
            <person name="Finn R."/>
            <person name="Kale V."/>
            <person name="Holt S."/>
            <person name="Cochrane G."/>
            <person name="Meng A."/>
            <person name="Brown T."/>
            <person name="Cohen L."/>
        </authorList>
    </citation>
    <scope>NUCLEOTIDE SEQUENCE</scope>
    <source>
        <strain evidence="3">SoJaBio B1-5/56/2</strain>
    </source>
</reference>
<feature type="transmembrane region" description="Helical" evidence="2">
    <location>
        <begin position="105"/>
        <end position="124"/>
    </location>
</feature>